<evidence type="ECO:0000313" key="2">
    <source>
        <dbReference type="EMBL" id="CAK7929654.1"/>
    </source>
</evidence>
<dbReference type="InterPro" id="IPR013848">
    <property type="entry name" value="Methylthiotransferase_N"/>
</dbReference>
<evidence type="ECO:0000259" key="1">
    <source>
        <dbReference type="PROSITE" id="PS51449"/>
    </source>
</evidence>
<dbReference type="GO" id="GO:0046872">
    <property type="term" value="F:metal ion binding"/>
    <property type="evidence" value="ECO:0007669"/>
    <property type="project" value="UniProtKB-KW"/>
</dbReference>
<dbReference type="EMBL" id="CAKLBY020000153">
    <property type="protein sequence ID" value="CAK7929654.1"/>
    <property type="molecule type" value="Genomic_DNA"/>
</dbReference>
<evidence type="ECO:0000313" key="3">
    <source>
        <dbReference type="Proteomes" id="UP001162060"/>
    </source>
</evidence>
<accession>A0AAV1U964</accession>
<dbReference type="GO" id="GO:0005829">
    <property type="term" value="C:cytosol"/>
    <property type="evidence" value="ECO:0007669"/>
    <property type="project" value="TreeGrafter"/>
</dbReference>
<gene>
    <name evidence="2" type="ORF">PM001_LOCUS14804</name>
</gene>
<dbReference type="PANTHER" id="PTHR43020">
    <property type="entry name" value="CDK5 REGULATORY SUBUNIT-ASSOCIATED PROTEIN 1"/>
    <property type="match status" value="1"/>
</dbReference>
<reference evidence="2" key="1">
    <citation type="submission" date="2024-01" db="EMBL/GenBank/DDBJ databases">
        <authorList>
            <person name="Webb A."/>
        </authorList>
    </citation>
    <scope>NUCLEOTIDE SEQUENCE</scope>
    <source>
        <strain evidence="2">Pm1</strain>
    </source>
</reference>
<dbReference type="GO" id="GO:0035597">
    <property type="term" value="F:tRNA-2-methylthio-N(6)-dimethylallyladenosine(37) synthase activity"/>
    <property type="evidence" value="ECO:0007669"/>
    <property type="project" value="TreeGrafter"/>
</dbReference>
<comment type="caution">
    <text evidence="2">The sequence shown here is derived from an EMBL/GenBank/DDBJ whole genome shotgun (WGS) entry which is preliminary data.</text>
</comment>
<name>A0AAV1U964_9STRA</name>
<sequence>MNSADFEIVRAILLKDGYMPVPMADVTDTVLINTCAVRDNAEFKIWNKLESLRRTKSELLR</sequence>
<dbReference type="AlphaFoldDB" id="A0AAV1U964"/>
<dbReference type="PROSITE" id="PS51449">
    <property type="entry name" value="MTTASE_N"/>
    <property type="match status" value="1"/>
</dbReference>
<dbReference type="GO" id="GO:0051539">
    <property type="term" value="F:4 iron, 4 sulfur cluster binding"/>
    <property type="evidence" value="ECO:0007669"/>
    <property type="project" value="UniProtKB-KW"/>
</dbReference>
<dbReference type="Pfam" id="PF00919">
    <property type="entry name" value="UPF0004"/>
    <property type="match status" value="1"/>
</dbReference>
<proteinExistence type="predicted"/>
<organism evidence="2 3">
    <name type="scientific">Peronospora matthiolae</name>
    <dbReference type="NCBI Taxonomy" id="2874970"/>
    <lineage>
        <taxon>Eukaryota</taxon>
        <taxon>Sar</taxon>
        <taxon>Stramenopiles</taxon>
        <taxon>Oomycota</taxon>
        <taxon>Peronosporomycetes</taxon>
        <taxon>Peronosporales</taxon>
        <taxon>Peronosporaceae</taxon>
        <taxon>Peronospora</taxon>
    </lineage>
</organism>
<dbReference type="PANTHER" id="PTHR43020:SF2">
    <property type="entry name" value="MITOCHONDRIAL TRNA METHYLTHIOTRANSFERASE CDK5RAP1"/>
    <property type="match status" value="1"/>
</dbReference>
<dbReference type="GO" id="GO:0005739">
    <property type="term" value="C:mitochondrion"/>
    <property type="evidence" value="ECO:0007669"/>
    <property type="project" value="TreeGrafter"/>
</dbReference>
<protein>
    <recommendedName>
        <fullName evidence="1">MTTase N-terminal domain-containing protein</fullName>
    </recommendedName>
</protein>
<feature type="domain" description="MTTase N-terminal" evidence="1">
    <location>
        <begin position="1"/>
        <end position="61"/>
    </location>
</feature>
<dbReference type="Proteomes" id="UP001162060">
    <property type="component" value="Unassembled WGS sequence"/>
</dbReference>
<dbReference type="Gene3D" id="3.40.50.12160">
    <property type="entry name" value="Methylthiotransferase, N-terminal domain"/>
    <property type="match status" value="1"/>
</dbReference>
<dbReference type="InterPro" id="IPR038135">
    <property type="entry name" value="Methylthiotransferase_N_sf"/>
</dbReference>